<feature type="transmembrane region" description="Helical" evidence="10">
    <location>
        <begin position="130"/>
        <end position="152"/>
    </location>
</feature>
<keyword evidence="7 10" id="KW-0472">Membrane</keyword>
<dbReference type="Pfam" id="PF01040">
    <property type="entry name" value="UbiA"/>
    <property type="match status" value="1"/>
</dbReference>
<evidence type="ECO:0000256" key="1">
    <source>
        <dbReference type="ARBA" id="ARBA00004141"/>
    </source>
</evidence>
<dbReference type="GO" id="GO:0042371">
    <property type="term" value="P:vitamin K biosynthetic process"/>
    <property type="evidence" value="ECO:0007669"/>
    <property type="project" value="TreeGrafter"/>
</dbReference>
<dbReference type="CDD" id="cd13962">
    <property type="entry name" value="PT_UbiA_UBIAD1"/>
    <property type="match status" value="1"/>
</dbReference>
<gene>
    <name evidence="11" type="ORF">KSX_21530</name>
</gene>
<reference evidence="11" key="1">
    <citation type="submission" date="2020-10" db="EMBL/GenBank/DDBJ databases">
        <title>Taxonomic study of unclassified bacteria belonging to the class Ktedonobacteria.</title>
        <authorList>
            <person name="Yabe S."/>
            <person name="Wang C.M."/>
            <person name="Zheng Y."/>
            <person name="Sakai Y."/>
            <person name="Cavaletti L."/>
            <person name="Monciardini P."/>
            <person name="Donadio S."/>
        </authorList>
    </citation>
    <scope>NUCLEOTIDE SEQUENCE</scope>
    <source>
        <strain evidence="11">SOSP1-1</strain>
    </source>
</reference>
<evidence type="ECO:0000256" key="3">
    <source>
        <dbReference type="ARBA" id="ARBA00022428"/>
    </source>
</evidence>
<sequence length="402" mass="43676">MEKEEQKKQNMGATSNESKSSKSGAAAPIVDAVDEKAERLPTVPLESLKAIGELEPPAISVHSIESTRDFSVPTPLVVQPAEYHRTLGEWLRIFLDGVRPTYLAMSLFPFLFGSVLAWSERAGKETLLGLFKPAFVLGLVAVLLIHLGANLINDYYDYIRGVDTSNPLGPGGLIQQGLLKPTRILAIGLLFLVLGAIAGASMAIVCGAWLLALFGLVGLACAYFYSASSKSISSLCLGPVAALVIFGPLVTMSAYIAEGGSDLRKVFIYSLPFGLLAAASLLANDMRDLEGDEQAHKYTLANRLGLKWSRWLFLALLMIPYVIVAALSMPSHTPHWFLTVFWTLPLLVNIVSGVLRADNPNSLNLVFRAMLRQNSWFGLFMVLGLIVSTLISVLSFMPHLTR</sequence>
<evidence type="ECO:0000256" key="7">
    <source>
        <dbReference type="ARBA" id="ARBA00023136"/>
    </source>
</evidence>
<dbReference type="InterPro" id="IPR044878">
    <property type="entry name" value="UbiA_sf"/>
</dbReference>
<dbReference type="RefSeq" id="WP_220193425.1">
    <property type="nucleotide sequence ID" value="NZ_BNJF01000001.1"/>
</dbReference>
<feature type="transmembrane region" description="Helical" evidence="10">
    <location>
        <begin position="376"/>
        <end position="397"/>
    </location>
</feature>
<evidence type="ECO:0000256" key="5">
    <source>
        <dbReference type="ARBA" id="ARBA00022692"/>
    </source>
</evidence>
<keyword evidence="4" id="KW-0808">Transferase</keyword>
<evidence type="ECO:0000256" key="10">
    <source>
        <dbReference type="SAM" id="Phobius"/>
    </source>
</evidence>
<evidence type="ECO:0000256" key="9">
    <source>
        <dbReference type="SAM" id="MobiDB-lite"/>
    </source>
</evidence>
<feature type="transmembrane region" description="Helical" evidence="10">
    <location>
        <begin position="335"/>
        <end position="355"/>
    </location>
</feature>
<feature type="transmembrane region" description="Helical" evidence="10">
    <location>
        <begin position="101"/>
        <end position="118"/>
    </location>
</feature>
<dbReference type="AlphaFoldDB" id="A0A8J3MQH9"/>
<dbReference type="InterPro" id="IPR026046">
    <property type="entry name" value="UBIAD1"/>
</dbReference>
<proteinExistence type="predicted"/>
<feature type="transmembrane region" description="Helical" evidence="10">
    <location>
        <begin position="232"/>
        <end position="254"/>
    </location>
</feature>
<dbReference type="Gene3D" id="1.10.357.140">
    <property type="entry name" value="UbiA prenyltransferase"/>
    <property type="match status" value="1"/>
</dbReference>
<name>A0A8J3MQH9_9CHLR</name>
<keyword evidence="5 10" id="KW-0812">Transmembrane</keyword>
<evidence type="ECO:0000256" key="4">
    <source>
        <dbReference type="ARBA" id="ARBA00022679"/>
    </source>
</evidence>
<feature type="transmembrane region" description="Helical" evidence="10">
    <location>
        <begin position="184"/>
        <end position="202"/>
    </location>
</feature>
<feature type="transmembrane region" description="Helical" evidence="10">
    <location>
        <begin position="208"/>
        <end position="225"/>
    </location>
</feature>
<feature type="transmembrane region" description="Helical" evidence="10">
    <location>
        <begin position="266"/>
        <end position="283"/>
    </location>
</feature>
<feature type="compositionally biased region" description="Polar residues" evidence="9">
    <location>
        <begin position="9"/>
        <end position="23"/>
    </location>
</feature>
<dbReference type="GO" id="GO:0046428">
    <property type="term" value="F:1,4-dihydroxy-2-naphthoate polyprenyltransferase activity"/>
    <property type="evidence" value="ECO:0007669"/>
    <property type="project" value="UniProtKB-UniRule"/>
</dbReference>
<dbReference type="NCBIfam" id="TIGR00751">
    <property type="entry name" value="menA"/>
    <property type="match status" value="1"/>
</dbReference>
<feature type="transmembrane region" description="Helical" evidence="10">
    <location>
        <begin position="311"/>
        <end position="329"/>
    </location>
</feature>
<comment type="subcellular location">
    <subcellularLocation>
        <location evidence="1">Membrane</location>
        <topology evidence="1">Multi-pass membrane protein</topology>
    </subcellularLocation>
</comment>
<comment type="caution">
    <text evidence="11">The sequence shown here is derived from an EMBL/GenBank/DDBJ whole genome shotgun (WGS) entry which is preliminary data.</text>
</comment>
<dbReference type="UniPathway" id="UPA00079"/>
<dbReference type="InterPro" id="IPR000537">
    <property type="entry name" value="UbiA_prenyltransferase"/>
</dbReference>
<dbReference type="PANTHER" id="PTHR13929">
    <property type="entry name" value="1,4-DIHYDROXY-2-NAPHTHOATE OCTAPRENYLTRANSFERASE"/>
    <property type="match status" value="1"/>
</dbReference>
<dbReference type="EMBL" id="BNJF01000001">
    <property type="protein sequence ID" value="GHO43990.1"/>
    <property type="molecule type" value="Genomic_DNA"/>
</dbReference>
<organism evidence="11 12">
    <name type="scientific">Ktedonospora formicarum</name>
    <dbReference type="NCBI Taxonomy" id="2778364"/>
    <lineage>
        <taxon>Bacteria</taxon>
        <taxon>Bacillati</taxon>
        <taxon>Chloroflexota</taxon>
        <taxon>Ktedonobacteria</taxon>
        <taxon>Ktedonobacterales</taxon>
        <taxon>Ktedonobacteraceae</taxon>
        <taxon>Ktedonospora</taxon>
    </lineage>
</organism>
<protein>
    <recommendedName>
        <fullName evidence="8">1,4-dihydroxy-2-naphthoate octaprenyltransferase</fullName>
        <ecNumber evidence="8">2.5.1.74</ecNumber>
    </recommendedName>
</protein>
<evidence type="ECO:0000256" key="6">
    <source>
        <dbReference type="ARBA" id="ARBA00022989"/>
    </source>
</evidence>
<keyword evidence="6 10" id="KW-1133">Transmembrane helix</keyword>
<evidence type="ECO:0000256" key="2">
    <source>
        <dbReference type="ARBA" id="ARBA00004863"/>
    </source>
</evidence>
<evidence type="ECO:0000313" key="12">
    <source>
        <dbReference type="Proteomes" id="UP000612362"/>
    </source>
</evidence>
<comment type="pathway">
    <text evidence="2">Quinol/quinone metabolism; menaquinone biosynthesis.</text>
</comment>
<dbReference type="EC" id="2.5.1.74" evidence="8"/>
<dbReference type="Proteomes" id="UP000612362">
    <property type="component" value="Unassembled WGS sequence"/>
</dbReference>
<keyword evidence="3" id="KW-0474">Menaquinone biosynthesis</keyword>
<dbReference type="GO" id="GO:0009234">
    <property type="term" value="P:menaquinone biosynthetic process"/>
    <property type="evidence" value="ECO:0007669"/>
    <property type="project" value="UniProtKB-UniRule"/>
</dbReference>
<dbReference type="GO" id="GO:0016020">
    <property type="term" value="C:membrane"/>
    <property type="evidence" value="ECO:0007669"/>
    <property type="project" value="UniProtKB-SubCell"/>
</dbReference>
<dbReference type="Gene3D" id="1.20.120.1780">
    <property type="entry name" value="UbiA prenyltransferase"/>
    <property type="match status" value="1"/>
</dbReference>
<evidence type="ECO:0000256" key="8">
    <source>
        <dbReference type="NCBIfam" id="TIGR00751"/>
    </source>
</evidence>
<keyword evidence="12" id="KW-1185">Reference proteome</keyword>
<evidence type="ECO:0000313" key="11">
    <source>
        <dbReference type="EMBL" id="GHO43990.1"/>
    </source>
</evidence>
<accession>A0A8J3MQH9</accession>
<feature type="region of interest" description="Disordered" evidence="9">
    <location>
        <begin position="1"/>
        <end position="28"/>
    </location>
</feature>
<dbReference type="PANTHER" id="PTHR13929:SF0">
    <property type="entry name" value="UBIA PRENYLTRANSFERASE DOMAIN-CONTAINING PROTEIN 1"/>
    <property type="match status" value="1"/>
</dbReference>